<comment type="caution">
    <text evidence="1">The sequence shown here is derived from an EMBL/GenBank/DDBJ whole genome shotgun (WGS) entry which is preliminary data.</text>
</comment>
<name>A0AAV4R108_CAEEX</name>
<gene>
    <name evidence="1" type="ORF">CEXT_733221</name>
</gene>
<dbReference type="AlphaFoldDB" id="A0AAV4R108"/>
<organism evidence="1 2">
    <name type="scientific">Caerostris extrusa</name>
    <name type="common">Bark spider</name>
    <name type="synonym">Caerostris bankana</name>
    <dbReference type="NCBI Taxonomy" id="172846"/>
    <lineage>
        <taxon>Eukaryota</taxon>
        <taxon>Metazoa</taxon>
        <taxon>Ecdysozoa</taxon>
        <taxon>Arthropoda</taxon>
        <taxon>Chelicerata</taxon>
        <taxon>Arachnida</taxon>
        <taxon>Araneae</taxon>
        <taxon>Araneomorphae</taxon>
        <taxon>Entelegynae</taxon>
        <taxon>Araneoidea</taxon>
        <taxon>Araneidae</taxon>
        <taxon>Caerostris</taxon>
    </lineage>
</organism>
<dbReference type="EMBL" id="BPLR01007051">
    <property type="protein sequence ID" value="GIY14241.1"/>
    <property type="molecule type" value="Genomic_DNA"/>
</dbReference>
<keyword evidence="2" id="KW-1185">Reference proteome</keyword>
<evidence type="ECO:0000313" key="2">
    <source>
        <dbReference type="Proteomes" id="UP001054945"/>
    </source>
</evidence>
<dbReference type="Proteomes" id="UP001054945">
    <property type="component" value="Unassembled WGS sequence"/>
</dbReference>
<reference evidence="1 2" key="1">
    <citation type="submission" date="2021-06" db="EMBL/GenBank/DDBJ databases">
        <title>Caerostris extrusa draft genome.</title>
        <authorList>
            <person name="Kono N."/>
            <person name="Arakawa K."/>
        </authorList>
    </citation>
    <scope>NUCLEOTIDE SEQUENCE [LARGE SCALE GENOMIC DNA]</scope>
</reference>
<proteinExistence type="predicted"/>
<protein>
    <submittedName>
        <fullName evidence="1">Uncharacterized protein</fullName>
    </submittedName>
</protein>
<accession>A0AAV4R108</accession>
<evidence type="ECO:0000313" key="1">
    <source>
        <dbReference type="EMBL" id="GIY14241.1"/>
    </source>
</evidence>
<sequence>MDDCKLIDEMRETSTDECKLVSNNLFIDQRSISDDTSVGHDNELSICETNRLRTVVSGILIWADADGAIQLDRIEGNALNFLSSDTAVNHYWNRESRPRS</sequence>